<dbReference type="SUPFAM" id="SSF46689">
    <property type="entry name" value="Homeodomain-like"/>
    <property type="match status" value="1"/>
</dbReference>
<feature type="region of interest" description="Disordered" evidence="4">
    <location>
        <begin position="62"/>
        <end position="90"/>
    </location>
</feature>
<protein>
    <submittedName>
        <fullName evidence="6">Recombinase family protein</fullName>
    </submittedName>
</protein>
<dbReference type="Pfam" id="PF00239">
    <property type="entry name" value="Resolvase"/>
    <property type="match status" value="1"/>
</dbReference>
<dbReference type="InterPro" id="IPR036162">
    <property type="entry name" value="Resolvase-like_N_sf"/>
</dbReference>
<evidence type="ECO:0000313" key="6">
    <source>
        <dbReference type="EMBL" id="MFC5888753.1"/>
    </source>
</evidence>
<dbReference type="SMART" id="SM00857">
    <property type="entry name" value="Resolvase"/>
    <property type="match status" value="1"/>
</dbReference>
<accession>A0ABW1F3H3</accession>
<dbReference type="PANTHER" id="PTHR30461:SF2">
    <property type="entry name" value="SERINE RECOMBINASE PINE-RELATED"/>
    <property type="match status" value="1"/>
</dbReference>
<organism evidence="6 7">
    <name type="scientific">Kitasatospora aburaviensis</name>
    <dbReference type="NCBI Taxonomy" id="67265"/>
    <lineage>
        <taxon>Bacteria</taxon>
        <taxon>Bacillati</taxon>
        <taxon>Actinomycetota</taxon>
        <taxon>Actinomycetes</taxon>
        <taxon>Kitasatosporales</taxon>
        <taxon>Streptomycetaceae</taxon>
        <taxon>Kitasatospora</taxon>
    </lineage>
</organism>
<dbReference type="InterPro" id="IPR009057">
    <property type="entry name" value="Homeodomain-like_sf"/>
</dbReference>
<reference evidence="7" key="1">
    <citation type="journal article" date="2019" name="Int. J. Syst. Evol. Microbiol.">
        <title>The Global Catalogue of Microorganisms (GCM) 10K type strain sequencing project: providing services to taxonomists for standard genome sequencing and annotation.</title>
        <authorList>
            <consortium name="The Broad Institute Genomics Platform"/>
            <consortium name="The Broad Institute Genome Sequencing Center for Infectious Disease"/>
            <person name="Wu L."/>
            <person name="Ma J."/>
        </authorList>
    </citation>
    <scope>NUCLEOTIDE SEQUENCE [LARGE SCALE GENOMIC DNA]</scope>
    <source>
        <strain evidence="7">CGMCC 4.1469</strain>
    </source>
</reference>
<dbReference type="Pfam" id="PF02796">
    <property type="entry name" value="HTH_7"/>
    <property type="match status" value="1"/>
</dbReference>
<name>A0ABW1F3H3_9ACTN</name>
<evidence type="ECO:0000256" key="2">
    <source>
        <dbReference type="ARBA" id="ARBA00023125"/>
    </source>
</evidence>
<dbReference type="InterPro" id="IPR006119">
    <property type="entry name" value="Resolv_N"/>
</dbReference>
<dbReference type="Proteomes" id="UP001596067">
    <property type="component" value="Unassembled WGS sequence"/>
</dbReference>
<dbReference type="InterPro" id="IPR006120">
    <property type="entry name" value="Resolvase_HTH_dom"/>
</dbReference>
<dbReference type="Gene3D" id="1.10.10.60">
    <property type="entry name" value="Homeodomain-like"/>
    <property type="match status" value="1"/>
</dbReference>
<dbReference type="SUPFAM" id="SSF53041">
    <property type="entry name" value="Resolvase-like"/>
    <property type="match status" value="1"/>
</dbReference>
<dbReference type="PROSITE" id="PS51736">
    <property type="entry name" value="RECOMBINASES_3"/>
    <property type="match status" value="1"/>
</dbReference>
<proteinExistence type="inferred from homology"/>
<evidence type="ECO:0000256" key="1">
    <source>
        <dbReference type="ARBA" id="ARBA00009913"/>
    </source>
</evidence>
<dbReference type="CDD" id="cd03768">
    <property type="entry name" value="SR_ResInv"/>
    <property type="match status" value="1"/>
</dbReference>
<evidence type="ECO:0000259" key="5">
    <source>
        <dbReference type="PROSITE" id="PS51736"/>
    </source>
</evidence>
<keyword evidence="2" id="KW-0238">DNA-binding</keyword>
<sequence>MIPTKLDGQDDEARADLIERRRCPRCEAPAGSPCRTRVGTVATEYHTGRYDKTALRSGLSVKVPGSRQPGRAWKAGPEVDPGQDLPIDRPGDRVGYARVSLRGQDLAVQVKALTDAGCVKIFQEKISTREAERAEYLAARDSLRPNDILTVTRLDRLGRDMLELIISATDIQASGHRLEILSGPLTGIYDPHGAGKLLFVMLAAMAEIERDFIRERTMDGLAVAAANGKFGGRPRAIDRDTLAIALARRAARESVPSIAKRLGIGRSTLYRTLELHDNGLLALDPAADAAEGGN</sequence>
<comment type="caution">
    <text evidence="6">The sequence shown here is derived from an EMBL/GenBank/DDBJ whole genome shotgun (WGS) entry which is preliminary data.</text>
</comment>
<dbReference type="EMBL" id="JBHSOD010000044">
    <property type="protein sequence ID" value="MFC5888753.1"/>
    <property type="molecule type" value="Genomic_DNA"/>
</dbReference>
<dbReference type="Gene3D" id="3.40.50.1390">
    <property type="entry name" value="Resolvase, N-terminal catalytic domain"/>
    <property type="match status" value="1"/>
</dbReference>
<dbReference type="PANTHER" id="PTHR30461">
    <property type="entry name" value="DNA-INVERTASE FROM LAMBDOID PROPHAGE"/>
    <property type="match status" value="1"/>
</dbReference>
<evidence type="ECO:0000313" key="7">
    <source>
        <dbReference type="Proteomes" id="UP001596067"/>
    </source>
</evidence>
<feature type="domain" description="Resolvase/invertase-type recombinase catalytic" evidence="5">
    <location>
        <begin position="92"/>
        <end position="228"/>
    </location>
</feature>
<dbReference type="RefSeq" id="WP_345330291.1">
    <property type="nucleotide sequence ID" value="NZ_BAAAVH010000111.1"/>
</dbReference>
<keyword evidence="3" id="KW-0233">DNA recombination</keyword>
<dbReference type="InterPro" id="IPR056911">
    <property type="entry name" value="Phage_Znf_bind_put"/>
</dbReference>
<evidence type="ECO:0000256" key="4">
    <source>
        <dbReference type="SAM" id="MobiDB-lite"/>
    </source>
</evidence>
<dbReference type="Pfam" id="PF24623">
    <property type="entry name" value="Phage_zn_bind_8"/>
    <property type="match status" value="1"/>
</dbReference>
<evidence type="ECO:0000256" key="3">
    <source>
        <dbReference type="ARBA" id="ARBA00023172"/>
    </source>
</evidence>
<gene>
    <name evidence="6" type="ORF">ACFP0N_27675</name>
</gene>
<comment type="similarity">
    <text evidence="1">Belongs to the site-specific recombinase resolvase family.</text>
</comment>
<dbReference type="InterPro" id="IPR050639">
    <property type="entry name" value="SSR_resolvase"/>
</dbReference>
<keyword evidence="7" id="KW-1185">Reference proteome</keyword>